<sequence>MKYNSHSSHKTTLEEIPDPDECFNNPINTTLDPFSILHLINEKPYDDKISALLNYLPLTKLLSPEQVLLNDLSKAYPDSSKCTSLFRKWMSKNRWDEIDDSLIKDILFLDRSTAFSILRKLQQPRHIARIDKHSILLACNLQTLDSVGLDALIGIDYEKHYAFNARQSRAHWFLSYASIKASTAHLITSVHLFVTEPPYCDPESTTSISDATENTSLLNLTHLTIDSTMSSTSSSPFLLPPAEQYDGSNWIEFKAKIRAAAKQRGVLGYLDGTIKQPDPEHADYKPRVATSYWGSSLPTPEEWEQRDAWAQGLITLNVKNAIGLGVTLDGSAAETYHSIASVRDAITDLGCITAKNELNEIKFIEGTDMNDHIVKLRTAWQKANAQGASINDKKFRMVVLRSLPSSWLPQQVSSNVL</sequence>
<dbReference type="AlphaFoldDB" id="A0A8H4QLL7"/>
<comment type="caution">
    <text evidence="1">The sequence shown here is derived from an EMBL/GenBank/DDBJ whole genome shotgun (WGS) entry which is preliminary data.</text>
</comment>
<accession>A0A8H4QLL7</accession>
<dbReference type="EMBL" id="JAACJL010000046">
    <property type="protein sequence ID" value="KAF4613126.1"/>
    <property type="molecule type" value="Genomic_DNA"/>
</dbReference>
<dbReference type="Proteomes" id="UP000521872">
    <property type="component" value="Unassembled WGS sequence"/>
</dbReference>
<name>A0A8H4QLL7_9AGAR</name>
<dbReference type="Pfam" id="PF14223">
    <property type="entry name" value="Retrotran_gag_2"/>
    <property type="match status" value="1"/>
</dbReference>
<evidence type="ECO:0000313" key="2">
    <source>
        <dbReference type="Proteomes" id="UP000521872"/>
    </source>
</evidence>
<evidence type="ECO:0000313" key="1">
    <source>
        <dbReference type="EMBL" id="KAF4613126.1"/>
    </source>
</evidence>
<keyword evidence="2" id="KW-1185">Reference proteome</keyword>
<gene>
    <name evidence="1" type="ORF">D9613_010719</name>
</gene>
<reference evidence="1 2" key="1">
    <citation type="submission" date="2019-12" db="EMBL/GenBank/DDBJ databases">
        <authorList>
            <person name="Floudas D."/>
            <person name="Bentzer J."/>
            <person name="Ahren D."/>
            <person name="Johansson T."/>
            <person name="Persson P."/>
            <person name="Tunlid A."/>
        </authorList>
    </citation>
    <scope>NUCLEOTIDE SEQUENCE [LARGE SCALE GENOMIC DNA]</scope>
    <source>
        <strain evidence="1 2">CBS 102.39</strain>
    </source>
</reference>
<protein>
    <submittedName>
        <fullName evidence="1">Uncharacterized protein</fullName>
    </submittedName>
</protein>
<organism evidence="1 2">
    <name type="scientific">Agrocybe pediades</name>
    <dbReference type="NCBI Taxonomy" id="84607"/>
    <lineage>
        <taxon>Eukaryota</taxon>
        <taxon>Fungi</taxon>
        <taxon>Dikarya</taxon>
        <taxon>Basidiomycota</taxon>
        <taxon>Agaricomycotina</taxon>
        <taxon>Agaricomycetes</taxon>
        <taxon>Agaricomycetidae</taxon>
        <taxon>Agaricales</taxon>
        <taxon>Agaricineae</taxon>
        <taxon>Strophariaceae</taxon>
        <taxon>Agrocybe</taxon>
    </lineage>
</organism>
<proteinExistence type="predicted"/>